<dbReference type="EMBL" id="JBHSPU010000011">
    <property type="protein sequence ID" value="MFC5913881.1"/>
    <property type="molecule type" value="Genomic_DNA"/>
</dbReference>
<dbReference type="CDD" id="cd03214">
    <property type="entry name" value="ABC_Iron-Siderophores_B12_Hemin"/>
    <property type="match status" value="1"/>
</dbReference>
<reference evidence="12" key="1">
    <citation type="journal article" date="2019" name="Int. J. Syst. Evol. Microbiol.">
        <title>The Global Catalogue of Microorganisms (GCM) 10K type strain sequencing project: providing services to taxonomists for standard genome sequencing and annotation.</title>
        <authorList>
            <consortium name="The Broad Institute Genomics Platform"/>
            <consortium name="The Broad Institute Genome Sequencing Center for Infectious Disease"/>
            <person name="Wu L."/>
            <person name="Ma J."/>
        </authorList>
    </citation>
    <scope>NUCLEOTIDE SEQUENCE [LARGE SCALE GENOMIC DNA]</scope>
    <source>
        <strain evidence="12">JCM 4147</strain>
    </source>
</reference>
<dbReference type="PROSITE" id="PS00211">
    <property type="entry name" value="ABC_TRANSPORTER_1"/>
    <property type="match status" value="1"/>
</dbReference>
<evidence type="ECO:0000259" key="10">
    <source>
        <dbReference type="PROSITE" id="PS50893"/>
    </source>
</evidence>
<dbReference type="SUPFAM" id="SSF52540">
    <property type="entry name" value="P-loop containing nucleoside triphosphate hydrolases"/>
    <property type="match status" value="1"/>
</dbReference>
<gene>
    <name evidence="11" type="ORF">ACFP1B_10640</name>
</gene>
<dbReference type="GO" id="GO:0005524">
    <property type="term" value="F:ATP binding"/>
    <property type="evidence" value="ECO:0007669"/>
    <property type="project" value="UniProtKB-KW"/>
</dbReference>
<feature type="domain" description="ABC transporter" evidence="10">
    <location>
        <begin position="16"/>
        <end position="251"/>
    </location>
</feature>
<evidence type="ECO:0000256" key="2">
    <source>
        <dbReference type="ARBA" id="ARBA00022448"/>
    </source>
</evidence>
<evidence type="ECO:0000256" key="4">
    <source>
        <dbReference type="ARBA" id="ARBA00022496"/>
    </source>
</evidence>
<organism evidence="11 12">
    <name type="scientific">Streptomyces pulveraceus</name>
    <dbReference type="NCBI Taxonomy" id="68258"/>
    <lineage>
        <taxon>Bacteria</taxon>
        <taxon>Bacillati</taxon>
        <taxon>Actinomycetota</taxon>
        <taxon>Actinomycetes</taxon>
        <taxon>Kitasatosporales</taxon>
        <taxon>Streptomycetaceae</taxon>
        <taxon>Streptomyces</taxon>
    </lineage>
</organism>
<evidence type="ECO:0000256" key="1">
    <source>
        <dbReference type="ARBA" id="ARBA00004202"/>
    </source>
</evidence>
<comment type="subcellular location">
    <subcellularLocation>
        <location evidence="1">Cell membrane</location>
        <topology evidence="1">Peripheral membrane protein</topology>
    </subcellularLocation>
</comment>
<keyword evidence="9" id="KW-0472">Membrane</keyword>
<accession>A0ABW1GKM5</accession>
<dbReference type="PANTHER" id="PTHR42771">
    <property type="entry name" value="IRON(3+)-HYDROXAMATE IMPORT ATP-BINDING PROTEIN FHUC"/>
    <property type="match status" value="1"/>
</dbReference>
<dbReference type="Proteomes" id="UP001596200">
    <property type="component" value="Unassembled WGS sequence"/>
</dbReference>
<keyword evidence="2" id="KW-0813">Transport</keyword>
<keyword evidence="7" id="KW-0408">Iron</keyword>
<keyword evidence="4" id="KW-0410">Iron transport</keyword>
<dbReference type="Pfam" id="PF00005">
    <property type="entry name" value="ABC_tran"/>
    <property type="match status" value="1"/>
</dbReference>
<dbReference type="Gene3D" id="3.40.50.300">
    <property type="entry name" value="P-loop containing nucleotide triphosphate hydrolases"/>
    <property type="match status" value="1"/>
</dbReference>
<keyword evidence="8" id="KW-0406">Ion transport</keyword>
<evidence type="ECO:0000256" key="3">
    <source>
        <dbReference type="ARBA" id="ARBA00022475"/>
    </source>
</evidence>
<keyword evidence="6 11" id="KW-0067">ATP-binding</keyword>
<evidence type="ECO:0000313" key="11">
    <source>
        <dbReference type="EMBL" id="MFC5913881.1"/>
    </source>
</evidence>
<dbReference type="InterPro" id="IPR017871">
    <property type="entry name" value="ABC_transporter-like_CS"/>
</dbReference>
<dbReference type="InterPro" id="IPR051535">
    <property type="entry name" value="Siderophore_ABC-ATPase"/>
</dbReference>
<evidence type="ECO:0000256" key="5">
    <source>
        <dbReference type="ARBA" id="ARBA00022741"/>
    </source>
</evidence>
<dbReference type="RefSeq" id="WP_386419988.1">
    <property type="nucleotide sequence ID" value="NZ_BAAATU010000003.1"/>
</dbReference>
<evidence type="ECO:0000256" key="6">
    <source>
        <dbReference type="ARBA" id="ARBA00022840"/>
    </source>
</evidence>
<dbReference type="InterPro" id="IPR027417">
    <property type="entry name" value="P-loop_NTPase"/>
</dbReference>
<keyword evidence="5" id="KW-0547">Nucleotide-binding</keyword>
<sequence>MTITTQRTRTPVPARLEVLDASIGYGRRPISEHLDLAIPDRSFTVVIGPNACGKSTLLRAVSRLLKPSAGQVVLDGRSIAEYGSREVARTLGLLPQTSSAPDGITVADLIARGRHPHQKLMRQWTARDEQAVLDAMAATSVTELSGRPVDELSGGQRQRVWVAMVLAQQTPILLLDEPTTFLDIAHQIDLLELFTDLHRAGHTLVAVLHDLNHAARYATHLIAMRDGRVVAEGTPREVVTADLVREVFDLPCQVVPDPVTGTPMVIPLGRQRDAR</sequence>
<dbReference type="InterPro" id="IPR003593">
    <property type="entry name" value="AAA+_ATPase"/>
</dbReference>
<proteinExistence type="predicted"/>
<evidence type="ECO:0000256" key="8">
    <source>
        <dbReference type="ARBA" id="ARBA00023065"/>
    </source>
</evidence>
<evidence type="ECO:0000256" key="7">
    <source>
        <dbReference type="ARBA" id="ARBA00023004"/>
    </source>
</evidence>
<protein>
    <submittedName>
        <fullName evidence="11">ABC transporter ATP-binding protein</fullName>
    </submittedName>
</protein>
<dbReference type="PROSITE" id="PS50893">
    <property type="entry name" value="ABC_TRANSPORTER_2"/>
    <property type="match status" value="1"/>
</dbReference>
<keyword evidence="3" id="KW-1003">Cell membrane</keyword>
<keyword evidence="12" id="KW-1185">Reference proteome</keyword>
<dbReference type="PANTHER" id="PTHR42771:SF2">
    <property type="entry name" value="IRON(3+)-HYDROXAMATE IMPORT ATP-BINDING PROTEIN FHUC"/>
    <property type="match status" value="1"/>
</dbReference>
<comment type="caution">
    <text evidence="11">The sequence shown here is derived from an EMBL/GenBank/DDBJ whole genome shotgun (WGS) entry which is preliminary data.</text>
</comment>
<dbReference type="InterPro" id="IPR003439">
    <property type="entry name" value="ABC_transporter-like_ATP-bd"/>
</dbReference>
<evidence type="ECO:0000256" key="9">
    <source>
        <dbReference type="ARBA" id="ARBA00023136"/>
    </source>
</evidence>
<dbReference type="SMART" id="SM00382">
    <property type="entry name" value="AAA"/>
    <property type="match status" value="1"/>
</dbReference>
<name>A0ABW1GKM5_9ACTN</name>
<evidence type="ECO:0000313" key="12">
    <source>
        <dbReference type="Proteomes" id="UP001596200"/>
    </source>
</evidence>